<dbReference type="SUPFAM" id="SSF52540">
    <property type="entry name" value="P-loop containing nucleoside triphosphate hydrolases"/>
    <property type="match status" value="1"/>
</dbReference>
<dbReference type="EMBL" id="ASGP02000001">
    <property type="protein sequence ID" value="KAH9528987.1"/>
    <property type="molecule type" value="Genomic_DNA"/>
</dbReference>
<accession>A0A922LC95</accession>
<gene>
    <name evidence="1" type="ORF">DERF_002897</name>
</gene>
<evidence type="ECO:0000313" key="1">
    <source>
        <dbReference type="EMBL" id="KAH9528987.1"/>
    </source>
</evidence>
<keyword evidence="2" id="KW-1185">Reference proteome</keyword>
<organism evidence="1 2">
    <name type="scientific">Dermatophagoides farinae</name>
    <name type="common">American house dust mite</name>
    <dbReference type="NCBI Taxonomy" id="6954"/>
    <lineage>
        <taxon>Eukaryota</taxon>
        <taxon>Metazoa</taxon>
        <taxon>Ecdysozoa</taxon>
        <taxon>Arthropoda</taxon>
        <taxon>Chelicerata</taxon>
        <taxon>Arachnida</taxon>
        <taxon>Acari</taxon>
        <taxon>Acariformes</taxon>
        <taxon>Sarcoptiformes</taxon>
        <taxon>Astigmata</taxon>
        <taxon>Psoroptidia</taxon>
        <taxon>Analgoidea</taxon>
        <taxon>Pyroglyphidae</taxon>
        <taxon>Dermatophagoidinae</taxon>
        <taxon>Dermatophagoides</taxon>
    </lineage>
</organism>
<protein>
    <submittedName>
        <fullName evidence="1">Uncharacterized protein</fullName>
    </submittedName>
</protein>
<name>A0A922LC95_DERFA</name>
<sequence length="99" mass="11104">MLLTIKLSKFRHSIQSPYTQFDSLASTVVKVVRTIDCNLLKLNTTFSKSLIYMAIETLVQGFSTLIFCPTRSMCESMANSIAANIFNIGQKDHVPQNDL</sequence>
<dbReference type="AlphaFoldDB" id="A0A922LC95"/>
<dbReference type="InterPro" id="IPR027417">
    <property type="entry name" value="P-loop_NTPase"/>
</dbReference>
<proteinExistence type="predicted"/>
<comment type="caution">
    <text evidence="1">The sequence shown here is derived from an EMBL/GenBank/DDBJ whole genome shotgun (WGS) entry which is preliminary data.</text>
</comment>
<evidence type="ECO:0000313" key="2">
    <source>
        <dbReference type="Proteomes" id="UP000790347"/>
    </source>
</evidence>
<reference evidence="1" key="1">
    <citation type="submission" date="2013-05" db="EMBL/GenBank/DDBJ databases">
        <authorList>
            <person name="Yim A.K.Y."/>
            <person name="Chan T.F."/>
            <person name="Ji K.M."/>
            <person name="Liu X.Y."/>
            <person name="Zhou J.W."/>
            <person name="Li R.Q."/>
            <person name="Yang K.Y."/>
            <person name="Li J."/>
            <person name="Li M."/>
            <person name="Law P.T.W."/>
            <person name="Wu Y.L."/>
            <person name="Cai Z.L."/>
            <person name="Qin H."/>
            <person name="Bao Y."/>
            <person name="Leung R.K.K."/>
            <person name="Ng P.K.S."/>
            <person name="Zou J."/>
            <person name="Zhong X.J."/>
            <person name="Ran P.X."/>
            <person name="Zhong N.S."/>
            <person name="Liu Z.G."/>
            <person name="Tsui S.K.W."/>
        </authorList>
    </citation>
    <scope>NUCLEOTIDE SEQUENCE</scope>
    <source>
        <strain evidence="1">Derf</strain>
        <tissue evidence="1">Whole organism</tissue>
    </source>
</reference>
<dbReference type="Gene3D" id="3.40.50.300">
    <property type="entry name" value="P-loop containing nucleotide triphosphate hydrolases"/>
    <property type="match status" value="1"/>
</dbReference>
<dbReference type="Proteomes" id="UP000790347">
    <property type="component" value="Unassembled WGS sequence"/>
</dbReference>
<reference evidence="1" key="2">
    <citation type="journal article" date="2022" name="Res Sq">
        <title>Comparative Genomics Reveals Insights into the Divergent Evolution of Astigmatic Mites and Household Pest Adaptations.</title>
        <authorList>
            <person name="Xiong Q."/>
            <person name="Wan A.T.-Y."/>
            <person name="Liu X.-Y."/>
            <person name="Fung C.S.-H."/>
            <person name="Xiao X."/>
            <person name="Malainual N."/>
            <person name="Hou J."/>
            <person name="Wang L."/>
            <person name="Wang M."/>
            <person name="Yang K."/>
            <person name="Cui Y."/>
            <person name="Leung E."/>
            <person name="Nong W."/>
            <person name="Shin S.-K."/>
            <person name="Au S."/>
            <person name="Jeong K.Y."/>
            <person name="Chew F.T."/>
            <person name="Hui J."/>
            <person name="Leung T.F."/>
            <person name="Tungtrongchitr A."/>
            <person name="Zhong N."/>
            <person name="Liu Z."/>
            <person name="Tsui S."/>
        </authorList>
    </citation>
    <scope>NUCLEOTIDE SEQUENCE</scope>
    <source>
        <strain evidence="1">Derf</strain>
        <tissue evidence="1">Whole organism</tissue>
    </source>
</reference>